<keyword evidence="9" id="KW-1185">Reference proteome</keyword>
<keyword evidence="5" id="KW-0564">Palmitate</keyword>
<evidence type="ECO:0000313" key="9">
    <source>
        <dbReference type="Proteomes" id="UP000295496"/>
    </source>
</evidence>
<dbReference type="GO" id="GO:0016020">
    <property type="term" value="C:membrane"/>
    <property type="evidence" value="ECO:0007669"/>
    <property type="project" value="InterPro"/>
</dbReference>
<dbReference type="Proteomes" id="UP000295496">
    <property type="component" value="Unassembled WGS sequence"/>
</dbReference>
<feature type="signal peptide" evidence="7">
    <location>
        <begin position="1"/>
        <end position="19"/>
    </location>
</feature>
<evidence type="ECO:0000256" key="1">
    <source>
        <dbReference type="ARBA" id="ARBA00010296"/>
    </source>
</evidence>
<dbReference type="AlphaFoldDB" id="A0A4R1KUS1"/>
<keyword evidence="3 7" id="KW-0732">Signal</keyword>
<organism evidence="8 9">
    <name type="scientific">Lonepinella koalarum</name>
    <dbReference type="NCBI Taxonomy" id="53417"/>
    <lineage>
        <taxon>Bacteria</taxon>
        <taxon>Pseudomonadati</taxon>
        <taxon>Pseudomonadota</taxon>
        <taxon>Gammaproteobacteria</taxon>
        <taxon>Pasteurellales</taxon>
        <taxon>Pasteurellaceae</taxon>
        <taxon>Lonepinella</taxon>
    </lineage>
</organism>
<gene>
    <name evidence="8" type="ORF">EV692_1716</name>
</gene>
<accession>A0A4R1KUS1</accession>
<keyword evidence="6" id="KW-0449">Lipoprotein</keyword>
<dbReference type="InterPro" id="IPR012556">
    <property type="entry name" value="Entericidin"/>
</dbReference>
<dbReference type="RefSeq" id="WP_132302312.1">
    <property type="nucleotide sequence ID" value="NZ_CP170642.1"/>
</dbReference>
<sequence>MKKIIAVVLSALFVMSLTACETTKGVGKDIQNAGDKMDQAIN</sequence>
<evidence type="ECO:0000256" key="3">
    <source>
        <dbReference type="ARBA" id="ARBA00022729"/>
    </source>
</evidence>
<comment type="caution">
    <text evidence="8">The sequence shown here is derived from an EMBL/GenBank/DDBJ whole genome shotgun (WGS) entry which is preliminary data.</text>
</comment>
<evidence type="ECO:0000256" key="2">
    <source>
        <dbReference type="ARBA" id="ARBA00022475"/>
    </source>
</evidence>
<dbReference type="GO" id="GO:0009636">
    <property type="term" value="P:response to toxic substance"/>
    <property type="evidence" value="ECO:0007669"/>
    <property type="project" value="InterPro"/>
</dbReference>
<evidence type="ECO:0000256" key="5">
    <source>
        <dbReference type="ARBA" id="ARBA00023139"/>
    </source>
</evidence>
<feature type="chain" id="PRO_5030099095" evidence="7">
    <location>
        <begin position="20"/>
        <end position="42"/>
    </location>
</feature>
<evidence type="ECO:0000256" key="4">
    <source>
        <dbReference type="ARBA" id="ARBA00023136"/>
    </source>
</evidence>
<dbReference type="PROSITE" id="PS51257">
    <property type="entry name" value="PROKAR_LIPOPROTEIN"/>
    <property type="match status" value="1"/>
</dbReference>
<dbReference type="EMBL" id="SMGJ01000005">
    <property type="protein sequence ID" value="TCK68383.1"/>
    <property type="molecule type" value="Genomic_DNA"/>
</dbReference>
<keyword evidence="2" id="KW-1003">Cell membrane</keyword>
<proteinExistence type="inferred from homology"/>
<dbReference type="OrthoDB" id="9181810at2"/>
<reference evidence="8 9" key="1">
    <citation type="submission" date="2019-03" db="EMBL/GenBank/DDBJ databases">
        <title>Genomic Encyclopedia of Type Strains, Phase IV (KMG-IV): sequencing the most valuable type-strain genomes for metagenomic binning, comparative biology and taxonomic classification.</title>
        <authorList>
            <person name="Goeker M."/>
        </authorList>
    </citation>
    <scope>NUCLEOTIDE SEQUENCE [LARGE SCALE GENOMIC DNA]</scope>
    <source>
        <strain evidence="8 9">DSM 10053</strain>
    </source>
</reference>
<comment type="similarity">
    <text evidence="1">Belongs to the EcnA/EcnB lipoprotein family.</text>
</comment>
<keyword evidence="4" id="KW-0472">Membrane</keyword>
<protein>
    <submittedName>
        <fullName evidence="8">Entericidin B</fullName>
    </submittedName>
</protein>
<dbReference type="Pfam" id="PF08085">
    <property type="entry name" value="Entericidin"/>
    <property type="match status" value="1"/>
</dbReference>
<evidence type="ECO:0000313" key="8">
    <source>
        <dbReference type="EMBL" id="TCK68383.1"/>
    </source>
</evidence>
<name>A0A4R1KUS1_9PAST</name>
<evidence type="ECO:0000256" key="7">
    <source>
        <dbReference type="SAM" id="SignalP"/>
    </source>
</evidence>
<evidence type="ECO:0000256" key="6">
    <source>
        <dbReference type="ARBA" id="ARBA00023288"/>
    </source>
</evidence>